<dbReference type="CDD" id="cd07820">
    <property type="entry name" value="SRPBCC_3"/>
    <property type="match status" value="1"/>
</dbReference>
<sequence>MAVFEHETFLPHPREEVFAWFERPGALHRLTPPFSGRVLSAPSDGIRVGSTAVIAIGAPGVLGTGLSAAAAALAPLVPSTPRPQLAWTARHTAYEKDRLFRDEMVRGPLGHWVHTHSFEDAPGGTLMRDTIDYGVPAERLFPGSTAESAARLFASSLRRIFDYRSDQLAADLAFHATHPGQPPAGRPLTIAISGASGMIGTQLRALLEGGGHRVLPLVRRAPAAPDEVFWDPATGTLDPEDLLACDAVVNLAGSRIGRRFTPAVKEDILRSRLSGTDLLARTAARLAGDGSVRTFVSASGIGYYGAHPHRGPAPEPLREDAPAGNDFLAAVCSAWEAATAPAARAGARTVRMRTGLVQSSAGGILAQILPLYTAGVGGPLRVPGTGEDPWQSWISLDDTVGAYAHAVLGSSAEGSPAAEGGALEGPVNLVGPEPVPGSVYARTLGRVLHRPAAVPVPAAGPRLLLGHEGAADLAFSSQRVSSSKLEASGYAFRHRRLEDALRHVLP</sequence>
<dbReference type="SUPFAM" id="SSF55961">
    <property type="entry name" value="Bet v1-like"/>
    <property type="match status" value="1"/>
</dbReference>
<dbReference type="Pfam" id="PF08338">
    <property type="entry name" value="DUF1731"/>
    <property type="match status" value="1"/>
</dbReference>
<dbReference type="InterPro" id="IPR023393">
    <property type="entry name" value="START-like_dom_sf"/>
</dbReference>
<dbReference type="Gene3D" id="3.30.530.20">
    <property type="match status" value="1"/>
</dbReference>
<dbReference type="PANTHER" id="PTHR11092">
    <property type="entry name" value="SUGAR NUCLEOTIDE EPIMERASE RELATED"/>
    <property type="match status" value="1"/>
</dbReference>
<feature type="domain" description="DUF1731" evidence="3">
    <location>
        <begin position="456"/>
        <end position="504"/>
    </location>
</feature>
<feature type="domain" description="NAD-dependent epimerase/dehydratase" evidence="2">
    <location>
        <begin position="190"/>
        <end position="407"/>
    </location>
</feature>
<keyword evidence="5" id="KW-1185">Reference proteome</keyword>
<dbReference type="Pfam" id="PF01370">
    <property type="entry name" value="Epimerase"/>
    <property type="match status" value="1"/>
</dbReference>
<dbReference type="InterPro" id="IPR013549">
    <property type="entry name" value="DUF1731"/>
</dbReference>
<protein>
    <submittedName>
        <fullName evidence="4">TIGR01777 family oxidoreductase</fullName>
    </submittedName>
</protein>
<evidence type="ECO:0000313" key="5">
    <source>
        <dbReference type="Proteomes" id="UP001500752"/>
    </source>
</evidence>
<gene>
    <name evidence="4" type="ORF">GCM10023081_44150</name>
</gene>
<name>A0ABP7DAJ5_9MICC</name>
<dbReference type="InterPro" id="IPR001509">
    <property type="entry name" value="Epimerase_deHydtase"/>
</dbReference>
<evidence type="ECO:0000256" key="1">
    <source>
        <dbReference type="ARBA" id="ARBA00009353"/>
    </source>
</evidence>
<dbReference type="PANTHER" id="PTHR11092:SF0">
    <property type="entry name" value="EPIMERASE FAMILY PROTEIN SDR39U1"/>
    <property type="match status" value="1"/>
</dbReference>
<dbReference type="Gene3D" id="3.40.50.720">
    <property type="entry name" value="NAD(P)-binding Rossmann-like Domain"/>
    <property type="match status" value="1"/>
</dbReference>
<proteinExistence type="inferred from homology"/>
<evidence type="ECO:0000259" key="3">
    <source>
        <dbReference type="Pfam" id="PF08338"/>
    </source>
</evidence>
<comment type="caution">
    <text evidence="4">The sequence shown here is derived from an EMBL/GenBank/DDBJ whole genome shotgun (WGS) entry which is preliminary data.</text>
</comment>
<dbReference type="NCBIfam" id="TIGR01777">
    <property type="entry name" value="yfcH"/>
    <property type="match status" value="1"/>
</dbReference>
<dbReference type="EMBL" id="BAABEO010000034">
    <property type="protein sequence ID" value="GAA3702955.1"/>
    <property type="molecule type" value="Genomic_DNA"/>
</dbReference>
<dbReference type="RefSeq" id="WP_345154352.1">
    <property type="nucleotide sequence ID" value="NZ_BAABEO010000034.1"/>
</dbReference>
<dbReference type="Proteomes" id="UP001500752">
    <property type="component" value="Unassembled WGS sequence"/>
</dbReference>
<organism evidence="4 5">
    <name type="scientific">Arthrobacter ginkgonis</name>
    <dbReference type="NCBI Taxonomy" id="1630594"/>
    <lineage>
        <taxon>Bacteria</taxon>
        <taxon>Bacillati</taxon>
        <taxon>Actinomycetota</taxon>
        <taxon>Actinomycetes</taxon>
        <taxon>Micrococcales</taxon>
        <taxon>Micrococcaceae</taxon>
        <taxon>Arthrobacter</taxon>
    </lineage>
</organism>
<reference evidence="5" key="1">
    <citation type="journal article" date="2019" name="Int. J. Syst. Evol. Microbiol.">
        <title>The Global Catalogue of Microorganisms (GCM) 10K type strain sequencing project: providing services to taxonomists for standard genome sequencing and annotation.</title>
        <authorList>
            <consortium name="The Broad Institute Genomics Platform"/>
            <consortium name="The Broad Institute Genome Sequencing Center for Infectious Disease"/>
            <person name="Wu L."/>
            <person name="Ma J."/>
        </authorList>
    </citation>
    <scope>NUCLEOTIDE SEQUENCE [LARGE SCALE GENOMIC DNA]</scope>
    <source>
        <strain evidence="5">JCM 30742</strain>
    </source>
</reference>
<comment type="similarity">
    <text evidence="1">Belongs to the NAD(P)-dependent epimerase/dehydratase family. SDR39U1 subfamily.</text>
</comment>
<dbReference type="SUPFAM" id="SSF51735">
    <property type="entry name" value="NAD(P)-binding Rossmann-fold domains"/>
    <property type="match status" value="1"/>
</dbReference>
<evidence type="ECO:0000259" key="2">
    <source>
        <dbReference type="Pfam" id="PF01370"/>
    </source>
</evidence>
<accession>A0ABP7DAJ5</accession>
<dbReference type="InterPro" id="IPR036291">
    <property type="entry name" value="NAD(P)-bd_dom_sf"/>
</dbReference>
<dbReference type="InterPro" id="IPR010099">
    <property type="entry name" value="SDR39U1"/>
</dbReference>
<evidence type="ECO:0000313" key="4">
    <source>
        <dbReference type="EMBL" id="GAA3702955.1"/>
    </source>
</evidence>